<evidence type="ECO:0000259" key="3">
    <source>
        <dbReference type="Pfam" id="PF02517"/>
    </source>
</evidence>
<dbReference type="GO" id="GO:0008237">
    <property type="term" value="F:metallopeptidase activity"/>
    <property type="evidence" value="ECO:0007669"/>
    <property type="project" value="UniProtKB-KW"/>
</dbReference>
<evidence type="ECO:0000256" key="1">
    <source>
        <dbReference type="ARBA" id="ARBA00009067"/>
    </source>
</evidence>
<feature type="domain" description="CAAX prenyl protease 2/Lysostaphin resistance protein A-like" evidence="3">
    <location>
        <begin position="141"/>
        <end position="254"/>
    </location>
</feature>
<keyword evidence="4" id="KW-0645">Protease</keyword>
<dbReference type="GO" id="GO:0080120">
    <property type="term" value="P:CAAX-box protein maturation"/>
    <property type="evidence" value="ECO:0007669"/>
    <property type="project" value="UniProtKB-ARBA"/>
</dbReference>
<gene>
    <name evidence="4" type="ORF">SR187_5090</name>
</gene>
<keyword evidence="4" id="KW-0378">Hydrolase</keyword>
<dbReference type="KEGG" id="srq:SR187_5090"/>
<evidence type="ECO:0000256" key="2">
    <source>
        <dbReference type="SAM" id="Phobius"/>
    </source>
</evidence>
<feature type="transmembrane region" description="Helical" evidence="2">
    <location>
        <begin position="175"/>
        <end position="196"/>
    </location>
</feature>
<sequence length="299" mass="33414">MKRYNKIQMMKYLIWTFLLAYAIQIGASFIYNNGNTIFAQLIITGMMFVPTIGALISGVKLGDMGWRVQFRKNLRFIMIAWFAPIVLVTLGACLYFMIFPTHFDISGKYLVVTGGVEAIKQMESLGISYPLYIIMSFISSITYAPFVNMVIALGEEIGWRGFLYPQLKAKLGRRMGWIIGGIIWGMWHWPLIWLVGYEYGAATANQNGYIGFPIVGMLLFCAITVGWGILHDWLYEKSESIWIPSLFHGAINAVAALPLSVCLTNTGSARLLGPAPMGMLAALPFLLVAIVLLLRQKNS</sequence>
<feature type="transmembrane region" description="Helical" evidence="2">
    <location>
        <begin position="208"/>
        <end position="229"/>
    </location>
</feature>
<dbReference type="Pfam" id="PF02517">
    <property type="entry name" value="Rce1-like"/>
    <property type="match status" value="1"/>
</dbReference>
<feature type="transmembrane region" description="Helical" evidence="2">
    <location>
        <begin position="12"/>
        <end position="31"/>
    </location>
</feature>
<keyword evidence="2" id="KW-1133">Transmembrane helix</keyword>
<keyword evidence="2" id="KW-0472">Membrane</keyword>
<dbReference type="Proteomes" id="UP000269331">
    <property type="component" value="Chromosome"/>
</dbReference>
<name>A0A2Z5TMU4_9STRE</name>
<evidence type="ECO:0000313" key="4">
    <source>
        <dbReference type="EMBL" id="BBA92626.1"/>
    </source>
</evidence>
<dbReference type="PANTHER" id="PTHR35797">
    <property type="entry name" value="PROTEASE-RELATED"/>
    <property type="match status" value="1"/>
</dbReference>
<dbReference type="GO" id="GO:0006508">
    <property type="term" value="P:proteolysis"/>
    <property type="evidence" value="ECO:0007669"/>
    <property type="project" value="UniProtKB-KW"/>
</dbReference>
<dbReference type="PANTHER" id="PTHR35797:SF1">
    <property type="entry name" value="PROTEASE"/>
    <property type="match status" value="1"/>
</dbReference>
<feature type="transmembrane region" description="Helical" evidence="2">
    <location>
        <begin position="131"/>
        <end position="154"/>
    </location>
</feature>
<accession>A0A2Z5TMU4</accession>
<comment type="similarity">
    <text evidence="1">Belongs to the UPF0177 family.</text>
</comment>
<protein>
    <submittedName>
        <fullName evidence="4">CPBP family intramembrane metalloprotease domain-containing protein</fullName>
    </submittedName>
</protein>
<dbReference type="InterPro" id="IPR003675">
    <property type="entry name" value="Rce1/LyrA-like_dom"/>
</dbReference>
<feature type="transmembrane region" description="Helical" evidence="2">
    <location>
        <begin position="37"/>
        <end position="56"/>
    </location>
</feature>
<dbReference type="RefSeq" id="WP_231996459.1">
    <property type="nucleotide sequence ID" value="NZ_AP018400.1"/>
</dbReference>
<proteinExistence type="inferred from homology"/>
<dbReference type="GO" id="GO:0004175">
    <property type="term" value="F:endopeptidase activity"/>
    <property type="evidence" value="ECO:0007669"/>
    <property type="project" value="UniProtKB-ARBA"/>
</dbReference>
<feature type="transmembrane region" description="Helical" evidence="2">
    <location>
        <begin position="76"/>
        <end position="98"/>
    </location>
</feature>
<dbReference type="EMBL" id="AP018400">
    <property type="protein sequence ID" value="BBA92626.1"/>
    <property type="molecule type" value="Genomic_DNA"/>
</dbReference>
<dbReference type="InterPro" id="IPR042150">
    <property type="entry name" value="MmRce1-like"/>
</dbReference>
<feature type="transmembrane region" description="Helical" evidence="2">
    <location>
        <begin position="241"/>
        <end position="261"/>
    </location>
</feature>
<evidence type="ECO:0000313" key="5">
    <source>
        <dbReference type="Proteomes" id="UP000269331"/>
    </source>
</evidence>
<dbReference type="GeneID" id="52229568"/>
<keyword evidence="4" id="KW-0482">Metalloprotease</keyword>
<feature type="transmembrane region" description="Helical" evidence="2">
    <location>
        <begin position="273"/>
        <end position="294"/>
    </location>
</feature>
<organism evidence="4 5">
    <name type="scientific">Streptococcus ruminantium</name>
    <dbReference type="NCBI Taxonomy" id="1917441"/>
    <lineage>
        <taxon>Bacteria</taxon>
        <taxon>Bacillati</taxon>
        <taxon>Bacillota</taxon>
        <taxon>Bacilli</taxon>
        <taxon>Lactobacillales</taxon>
        <taxon>Streptococcaceae</taxon>
        <taxon>Streptococcus</taxon>
    </lineage>
</organism>
<keyword evidence="2" id="KW-0812">Transmembrane</keyword>
<reference evidence="4 5" key="1">
    <citation type="journal article" date="2018" name="Genome Biol. Evol.">
        <title>Complete Genome Sequence of Streptococcus ruminantium sp. nov. GUT-187T (=DSM 104980T =JCM 31869T), the Type Strain of S. ruminantium, and Comparison with Genome Sequences of Streptococcus suis Strains.</title>
        <authorList>
            <person name="Tohya M."/>
            <person name="Sekizaki T."/>
            <person name="Miyoshi-Akiyama T."/>
        </authorList>
    </citation>
    <scope>NUCLEOTIDE SEQUENCE [LARGE SCALE GENOMIC DNA]</scope>
    <source>
        <strain evidence="4 5">GUT187T</strain>
    </source>
</reference>
<dbReference type="AlphaFoldDB" id="A0A2Z5TMU4"/>